<sequence>MSQHGRNISEKYTLGDELGKGGFATVFACRNSETGETLAVKRISLRNLNKDSLMNIEQEVSLLKKLDHPNIVKYIDTVRTGENLFIVLEYMENGSLAQNLRLFGTLSQSLCALYIRQILNGLSYLHEQGVIHRDIKGANILTTKQGLVKLADFGVATHSSATSNEVVGTPYWMAPEIIEMSGPTTACDIWSVGCTIIELLTIKPPYFDIPPMAALYRIVQDDHPPLPEGLSPALREFLLLCFRKEPLLRSSAKDLLRHRWVLKTRGVHEPKFVTENGTEQDEDDVKLIEPGPLQRQLSDGRRSVKSNGGLRTRSSLDDENVYSIRKPAEAISIDQDVPSAEVSEKQRTLWRKSVMNTIRLSEAQRAAGLRAQRELDQKERLRKERGDDDDENSVEKSSDEDDLDFEDFDDVETPDPRKEIQQQFRAMVGSRPSEDAKEKLVQAPLSVGEFDLDDLDGAFGGDDTGPLENLDDLQAGNSNIENTKLESKLARFRESESRDDDGFMELGLDSDIKQESNMMDALKSRIIKIQRTVTDATNDSISNNVNGEDMGDDTFLDGFDDDDEHDFEEDASRSIVARQTIQVEKLINLLRPDQDDETVLNACSKLTTLFREQPAQRRTLLTHHGVIPIMEMLEMSSKDVLHAVLKVVGQIIENDREFQELLSLAGLIPIVAKFCRPSVSRPIRLQAASLVKQFLKTSVVTLQMLVACGGLPVLAELLIPCEHEGENNTKPDVALAYVAVDGMKEVFQSSSITSGRGTIPKNDFCRLFAKEGVLVRLVSLLEYCRSRKGESECAMLGIEASALIADICDVLLLFSLGDSVVKKHFAGPMVLEGILRTLALEGPCQSSNKVLSHNSAKPIPEVVGQVKSRDATIEQQLGPLVKTLLKCVKNLSMETSVLEALESSGAIPTLVPFLSYCSNMSKLSGTGTGKSLKLRGAQEQLVKEVQNLVMLAMFYLCRLSKSRQEQAAISGIIPFLMDAIATRSPVKTFALQILTDFAYTSEVTRDQLWRCGALDFFLDLLVSGDVFWQERAFISVGAWLSNATPEVERALLRPRSLQCLVSLFQSAQSNNFENYVKELLGMLNHSHKLSEAIGRSGLFMTELVARLSFPKTEVRINLLKMLKTVGEHHQDLEYLILEHNLFAVVTSLAKQAEDAHRVLIVEIAHQLLDEWKTSLDLF</sequence>
<evidence type="ECO:0000259" key="6">
    <source>
        <dbReference type="PROSITE" id="PS50011"/>
    </source>
</evidence>
<dbReference type="PROSITE" id="PS00107">
    <property type="entry name" value="PROTEIN_KINASE_ATP"/>
    <property type="match status" value="1"/>
</dbReference>
<dbReference type="Pfam" id="PF00069">
    <property type="entry name" value="Pkinase"/>
    <property type="match status" value="1"/>
</dbReference>
<dbReference type="EC" id="2.7.11.1" evidence="1"/>
<dbReference type="GO" id="GO:0005737">
    <property type="term" value="C:cytoplasm"/>
    <property type="evidence" value="ECO:0007669"/>
    <property type="project" value="TreeGrafter"/>
</dbReference>
<evidence type="ECO:0000256" key="1">
    <source>
        <dbReference type="ARBA" id="ARBA00012513"/>
    </source>
</evidence>
<feature type="region of interest" description="Disordered" evidence="5">
    <location>
        <begin position="292"/>
        <end position="314"/>
    </location>
</feature>
<evidence type="ECO:0000313" key="8">
    <source>
        <dbReference type="EMBL" id="CAD9681581.1"/>
    </source>
</evidence>
<dbReference type="InterPro" id="IPR011989">
    <property type="entry name" value="ARM-like"/>
</dbReference>
<dbReference type="GO" id="GO:0004674">
    <property type="term" value="F:protein serine/threonine kinase activity"/>
    <property type="evidence" value="ECO:0007669"/>
    <property type="project" value="UniProtKB-EC"/>
</dbReference>
<dbReference type="InterPro" id="IPR011009">
    <property type="entry name" value="Kinase-like_dom_sf"/>
</dbReference>
<evidence type="ECO:0000313" key="7">
    <source>
        <dbReference type="EMBL" id="CAD9681576.1"/>
    </source>
</evidence>
<dbReference type="GO" id="GO:0005524">
    <property type="term" value="F:ATP binding"/>
    <property type="evidence" value="ECO:0007669"/>
    <property type="project" value="UniProtKB-UniRule"/>
</dbReference>
<dbReference type="InterPro" id="IPR016024">
    <property type="entry name" value="ARM-type_fold"/>
</dbReference>
<dbReference type="AlphaFoldDB" id="A0A7S2WEB9"/>
<dbReference type="PROSITE" id="PS50011">
    <property type="entry name" value="PROTEIN_KINASE_DOM"/>
    <property type="match status" value="1"/>
</dbReference>
<dbReference type="EMBL" id="HBHK01011681">
    <property type="protein sequence ID" value="CAD9681576.1"/>
    <property type="molecule type" value="Transcribed_RNA"/>
</dbReference>
<dbReference type="InterPro" id="IPR008271">
    <property type="entry name" value="Ser/Thr_kinase_AS"/>
</dbReference>
<dbReference type="CDD" id="cd06627">
    <property type="entry name" value="STKc_Cdc7_like"/>
    <property type="match status" value="1"/>
</dbReference>
<dbReference type="EMBL" id="HBHK01011683">
    <property type="protein sequence ID" value="CAD9681581.1"/>
    <property type="molecule type" value="Transcribed_RNA"/>
</dbReference>
<organism evidence="8">
    <name type="scientific">Mucochytrium quahogii</name>
    <dbReference type="NCBI Taxonomy" id="96639"/>
    <lineage>
        <taxon>Eukaryota</taxon>
        <taxon>Sar</taxon>
        <taxon>Stramenopiles</taxon>
        <taxon>Bigyra</taxon>
        <taxon>Labyrinthulomycetes</taxon>
        <taxon>Thraustochytrida</taxon>
        <taxon>Thraustochytriidae</taxon>
        <taxon>Mucochytrium</taxon>
    </lineage>
</organism>
<feature type="compositionally biased region" description="Acidic residues" evidence="5">
    <location>
        <begin position="387"/>
        <end position="413"/>
    </location>
</feature>
<keyword evidence="3 4" id="KW-0067">ATP-binding</keyword>
<dbReference type="InterPro" id="IPR050629">
    <property type="entry name" value="STE20/SPS1-PAK"/>
</dbReference>
<keyword evidence="2 4" id="KW-0547">Nucleotide-binding</keyword>
<feature type="domain" description="Protein kinase" evidence="6">
    <location>
        <begin position="12"/>
        <end position="261"/>
    </location>
</feature>
<protein>
    <recommendedName>
        <fullName evidence="1">non-specific serine/threonine protein kinase</fullName>
        <ecNumber evidence="1">2.7.11.1</ecNumber>
    </recommendedName>
</protein>
<feature type="binding site" evidence="4">
    <location>
        <position position="41"/>
    </location>
    <ligand>
        <name>ATP</name>
        <dbReference type="ChEBI" id="CHEBI:30616"/>
    </ligand>
</feature>
<dbReference type="SUPFAM" id="SSF48371">
    <property type="entry name" value="ARM repeat"/>
    <property type="match status" value="1"/>
</dbReference>
<dbReference type="InterPro" id="IPR000719">
    <property type="entry name" value="Prot_kinase_dom"/>
</dbReference>
<reference evidence="8" key="1">
    <citation type="submission" date="2021-01" db="EMBL/GenBank/DDBJ databases">
        <authorList>
            <person name="Corre E."/>
            <person name="Pelletier E."/>
            <person name="Niang G."/>
            <person name="Scheremetjew M."/>
            <person name="Finn R."/>
            <person name="Kale V."/>
            <person name="Holt S."/>
            <person name="Cochrane G."/>
            <person name="Meng A."/>
            <person name="Brown T."/>
            <person name="Cohen L."/>
        </authorList>
    </citation>
    <scope>NUCLEOTIDE SEQUENCE</scope>
    <source>
        <strain evidence="8">NY070348D</strain>
    </source>
</reference>
<evidence type="ECO:0000256" key="2">
    <source>
        <dbReference type="ARBA" id="ARBA00022741"/>
    </source>
</evidence>
<feature type="compositionally biased region" description="Basic and acidic residues" evidence="5">
    <location>
        <begin position="371"/>
        <end position="386"/>
    </location>
</feature>
<evidence type="ECO:0000256" key="4">
    <source>
        <dbReference type="PROSITE-ProRule" id="PRU10141"/>
    </source>
</evidence>
<evidence type="ECO:0000256" key="5">
    <source>
        <dbReference type="SAM" id="MobiDB-lite"/>
    </source>
</evidence>
<name>A0A7S2WEB9_9STRA</name>
<dbReference type="Gene3D" id="1.10.510.10">
    <property type="entry name" value="Transferase(Phosphotransferase) domain 1"/>
    <property type="match status" value="1"/>
</dbReference>
<gene>
    <name evidence="7" type="ORF">QSP1433_LOCUS7347</name>
    <name evidence="8" type="ORF">QSP1433_LOCUS7349</name>
</gene>
<dbReference type="InterPro" id="IPR017441">
    <property type="entry name" value="Protein_kinase_ATP_BS"/>
</dbReference>
<dbReference type="PANTHER" id="PTHR48012">
    <property type="entry name" value="STERILE20-LIKE KINASE, ISOFORM B-RELATED"/>
    <property type="match status" value="1"/>
</dbReference>
<evidence type="ECO:0000256" key="3">
    <source>
        <dbReference type="ARBA" id="ARBA00022840"/>
    </source>
</evidence>
<dbReference type="SMART" id="SM00220">
    <property type="entry name" value="S_TKc"/>
    <property type="match status" value="1"/>
</dbReference>
<proteinExistence type="predicted"/>
<dbReference type="PROSITE" id="PS00108">
    <property type="entry name" value="PROTEIN_KINASE_ST"/>
    <property type="match status" value="1"/>
</dbReference>
<dbReference type="Gene3D" id="1.25.10.10">
    <property type="entry name" value="Leucine-rich Repeat Variant"/>
    <property type="match status" value="2"/>
</dbReference>
<dbReference type="PANTHER" id="PTHR48012:SF26">
    <property type="entry name" value="SERINE_THREONINE-PROTEIN KINASE DDB_G0283821-RELATED"/>
    <property type="match status" value="1"/>
</dbReference>
<feature type="region of interest" description="Disordered" evidence="5">
    <location>
        <begin position="365"/>
        <end position="417"/>
    </location>
</feature>
<dbReference type="SUPFAM" id="SSF56112">
    <property type="entry name" value="Protein kinase-like (PK-like)"/>
    <property type="match status" value="1"/>
</dbReference>
<accession>A0A7S2WEB9</accession>